<dbReference type="Proteomes" id="UP001161099">
    <property type="component" value="Unassembled WGS sequence"/>
</dbReference>
<dbReference type="AlphaFoldDB" id="A0A427UTY4"/>
<reference evidence="1" key="2">
    <citation type="submission" date="2022-09" db="EMBL/GenBank/DDBJ databases">
        <title>Intensive care unit water sources are persistently colonized with multi-drug resistant bacteria and are the site of extensive horizontal gene transfer of antibiotic resistance genes.</title>
        <authorList>
            <person name="Diorio-Toth L."/>
        </authorList>
    </citation>
    <scope>NUCLEOTIDE SEQUENCE</scope>
    <source>
        <strain evidence="1">GD03851</strain>
    </source>
</reference>
<evidence type="ECO:0000313" key="3">
    <source>
        <dbReference type="Proteomes" id="UP000277537"/>
    </source>
</evidence>
<accession>A0A427UTY4</accession>
<organism evidence="2 3">
    <name type="scientific">Acinetobacter johnsonii</name>
    <dbReference type="NCBI Taxonomy" id="40214"/>
    <lineage>
        <taxon>Bacteria</taxon>
        <taxon>Pseudomonadati</taxon>
        <taxon>Pseudomonadota</taxon>
        <taxon>Gammaproteobacteria</taxon>
        <taxon>Moraxellales</taxon>
        <taxon>Moraxellaceae</taxon>
        <taxon>Acinetobacter</taxon>
    </lineage>
</organism>
<name>A0A427UTY4_ACIJO</name>
<dbReference type="Proteomes" id="UP000277537">
    <property type="component" value="Unassembled WGS sequence"/>
</dbReference>
<protein>
    <recommendedName>
        <fullName evidence="4">DUF1878 family protein</fullName>
    </recommendedName>
</protein>
<proteinExistence type="predicted"/>
<evidence type="ECO:0000313" key="2">
    <source>
        <dbReference type="EMBL" id="RSE23989.1"/>
    </source>
</evidence>
<dbReference type="EMBL" id="RHXE01000012">
    <property type="protein sequence ID" value="RSE23989.1"/>
    <property type="molecule type" value="Genomic_DNA"/>
</dbReference>
<reference evidence="2 3" key="1">
    <citation type="submission" date="2018-10" db="EMBL/GenBank/DDBJ databases">
        <title>Transmission dynamics of multidrug resistant bacteria on intensive care unit surfaces.</title>
        <authorList>
            <person name="D'Souza A.W."/>
            <person name="Potter R.F."/>
            <person name="Wallace M."/>
            <person name="Shupe A."/>
            <person name="Patel S."/>
            <person name="Sun S."/>
            <person name="Gul D."/>
            <person name="Kwon J.H."/>
            <person name="Andleeb S."/>
            <person name="Burnham C.-A.D."/>
            <person name="Dantas G."/>
        </authorList>
    </citation>
    <scope>NUCLEOTIDE SEQUENCE [LARGE SCALE GENOMIC DNA]</scope>
    <source>
        <strain evidence="2 3">AJ_385</strain>
    </source>
</reference>
<gene>
    <name evidence="2" type="ORF">EGT73_07560</name>
    <name evidence="1" type="ORF">N5D11_14730</name>
</gene>
<sequence>MDLLSIEKDIRKMKYQIQVLGACIDYERNPVESLILSMNWDESQLDRAHDIFEKYDNLLSNNQPIVWSAFEHELKNEFGIGYQTVKSIVLAFFNNSQWVDVCHGYAMSFEPTTPIEFHQITRR</sequence>
<evidence type="ECO:0008006" key="4">
    <source>
        <dbReference type="Google" id="ProtNLM"/>
    </source>
</evidence>
<dbReference type="EMBL" id="JAOCDR010000052">
    <property type="protein sequence ID" value="MDH0657348.1"/>
    <property type="molecule type" value="Genomic_DNA"/>
</dbReference>
<dbReference type="Gene3D" id="1.10.3750.10">
    <property type="entry name" value="YhaI-like"/>
    <property type="match status" value="1"/>
</dbReference>
<dbReference type="InterPro" id="IPR035945">
    <property type="entry name" value="YhaI-like_sf"/>
</dbReference>
<dbReference type="RefSeq" id="WP_125273978.1">
    <property type="nucleotide sequence ID" value="NZ_JAOCDR010000052.1"/>
</dbReference>
<comment type="caution">
    <text evidence="2">The sequence shown here is derived from an EMBL/GenBank/DDBJ whole genome shotgun (WGS) entry which is preliminary data.</text>
</comment>
<evidence type="ECO:0000313" key="1">
    <source>
        <dbReference type="EMBL" id="MDH0657348.1"/>
    </source>
</evidence>